<evidence type="ECO:0000256" key="2">
    <source>
        <dbReference type="ARBA" id="ARBA00022679"/>
    </source>
</evidence>
<name>A0A3N4RCG8_9ACTN</name>
<protein>
    <submittedName>
        <fullName evidence="4">Methyltransferase family protein</fullName>
    </submittedName>
</protein>
<dbReference type="CDD" id="cd02440">
    <property type="entry name" value="AdoMet_MTases"/>
    <property type="match status" value="1"/>
</dbReference>
<dbReference type="GO" id="GO:0017000">
    <property type="term" value="P:antibiotic biosynthetic process"/>
    <property type="evidence" value="ECO:0007669"/>
    <property type="project" value="UniProtKB-ARBA"/>
</dbReference>
<feature type="domain" description="Methyltransferase" evidence="3">
    <location>
        <begin position="54"/>
        <end position="144"/>
    </location>
</feature>
<gene>
    <name evidence="4" type="ORF">EDD38_6227</name>
</gene>
<evidence type="ECO:0000313" key="5">
    <source>
        <dbReference type="Proteomes" id="UP000266906"/>
    </source>
</evidence>
<comment type="caution">
    <text evidence="4">The sequence shown here is derived from an EMBL/GenBank/DDBJ whole genome shotgun (WGS) entry which is preliminary data.</text>
</comment>
<proteinExistence type="predicted"/>
<evidence type="ECO:0000256" key="1">
    <source>
        <dbReference type="ARBA" id="ARBA00022603"/>
    </source>
</evidence>
<dbReference type="PANTHER" id="PTHR43861">
    <property type="entry name" value="TRANS-ACONITATE 2-METHYLTRANSFERASE-RELATED"/>
    <property type="match status" value="1"/>
</dbReference>
<dbReference type="GO" id="GO:0008168">
    <property type="term" value="F:methyltransferase activity"/>
    <property type="evidence" value="ECO:0007669"/>
    <property type="project" value="UniProtKB-KW"/>
</dbReference>
<dbReference type="GO" id="GO:0032259">
    <property type="term" value="P:methylation"/>
    <property type="evidence" value="ECO:0007669"/>
    <property type="project" value="UniProtKB-KW"/>
</dbReference>
<organism evidence="4 5">
    <name type="scientific">Kitasatospora cineracea</name>
    <dbReference type="NCBI Taxonomy" id="88074"/>
    <lineage>
        <taxon>Bacteria</taxon>
        <taxon>Bacillati</taxon>
        <taxon>Actinomycetota</taxon>
        <taxon>Actinomycetes</taxon>
        <taxon>Kitasatosporales</taxon>
        <taxon>Streptomycetaceae</taxon>
        <taxon>Kitasatospora</taxon>
    </lineage>
</organism>
<dbReference type="InterPro" id="IPR029063">
    <property type="entry name" value="SAM-dependent_MTases_sf"/>
</dbReference>
<dbReference type="Pfam" id="PF13649">
    <property type="entry name" value="Methyltransf_25"/>
    <property type="match status" value="1"/>
</dbReference>
<dbReference type="Proteomes" id="UP000266906">
    <property type="component" value="Unassembled WGS sequence"/>
</dbReference>
<evidence type="ECO:0000259" key="3">
    <source>
        <dbReference type="Pfam" id="PF13649"/>
    </source>
</evidence>
<evidence type="ECO:0000313" key="4">
    <source>
        <dbReference type="EMBL" id="RPE29079.1"/>
    </source>
</evidence>
<keyword evidence="1 4" id="KW-0489">Methyltransferase</keyword>
<sequence>MTELDSLPGIRAAYDAVAVRYAQQFTDTLRDRPVERALLAAFAESVRAGGGGEVADLGCGPGHITAHLRESGLRAFGVDASPAMVELARRANPGVRFEVGSMAALDLADGVLGGVLSRASLIHVPPPGLPAVLAEFARVLAPGGRLLIGCLATDDPAVPTQPYDHSVATAYRLSPDHLAGLLRGIGVHEVARVLCEPKPTDKRQFKELLLLAAKEPVH</sequence>
<reference evidence="4 5" key="1">
    <citation type="submission" date="2018-11" db="EMBL/GenBank/DDBJ databases">
        <title>Sequencing the genomes of 1000 actinobacteria strains.</title>
        <authorList>
            <person name="Klenk H.-P."/>
        </authorList>
    </citation>
    <scope>NUCLEOTIDE SEQUENCE [LARGE SCALE GENOMIC DNA]</scope>
    <source>
        <strain evidence="4 5">DSM 44781</strain>
    </source>
</reference>
<dbReference type="InterPro" id="IPR041698">
    <property type="entry name" value="Methyltransf_25"/>
</dbReference>
<dbReference type="RefSeq" id="WP_123820690.1">
    <property type="nucleotide sequence ID" value="NZ_RKQG01000002.1"/>
</dbReference>
<keyword evidence="5" id="KW-1185">Reference proteome</keyword>
<dbReference type="SUPFAM" id="SSF53335">
    <property type="entry name" value="S-adenosyl-L-methionine-dependent methyltransferases"/>
    <property type="match status" value="1"/>
</dbReference>
<keyword evidence="2" id="KW-0808">Transferase</keyword>
<dbReference type="PANTHER" id="PTHR43861:SF1">
    <property type="entry name" value="TRANS-ACONITATE 2-METHYLTRANSFERASE"/>
    <property type="match status" value="1"/>
</dbReference>
<accession>A0A3N4RCG8</accession>
<dbReference type="Gene3D" id="3.40.50.150">
    <property type="entry name" value="Vaccinia Virus protein VP39"/>
    <property type="match status" value="1"/>
</dbReference>
<dbReference type="EMBL" id="RKQG01000002">
    <property type="protein sequence ID" value="RPE29079.1"/>
    <property type="molecule type" value="Genomic_DNA"/>
</dbReference>
<dbReference type="AlphaFoldDB" id="A0A3N4RCG8"/>